<evidence type="ECO:0000313" key="4">
    <source>
        <dbReference type="EMBL" id="PKC66087.1"/>
    </source>
</evidence>
<feature type="domain" description="Protein kinase" evidence="2">
    <location>
        <begin position="1"/>
        <end position="204"/>
    </location>
</feature>
<dbReference type="InterPro" id="IPR011009">
    <property type="entry name" value="Kinase-like_dom_sf"/>
</dbReference>
<dbReference type="AlphaFoldDB" id="A0A2N0Q0U9"/>
<reference evidence="3 6" key="2">
    <citation type="submission" date="2017-09" db="EMBL/GenBank/DDBJ databases">
        <title>Extensive intraspecific genome diversity in a model arbuscular mycorrhizal fungus.</title>
        <authorList>
            <person name="Chen E.C."/>
            <person name="Morin E."/>
            <person name="Beaudet D."/>
            <person name="Noel J."/>
            <person name="Ndikumana S."/>
            <person name="Charron P."/>
            <person name="St-Onge C."/>
            <person name="Giorgi J."/>
            <person name="Grigoriev I.V."/>
            <person name="Roux C."/>
            <person name="Martin F.M."/>
            <person name="Corradi N."/>
        </authorList>
    </citation>
    <scope>NUCLEOTIDE SEQUENCE [LARGE SCALE GENOMIC DNA]</scope>
    <source>
        <strain evidence="3 6">A5</strain>
    </source>
</reference>
<dbReference type="InterPro" id="IPR001245">
    <property type="entry name" value="Ser-Thr/Tyr_kinase_cat_dom"/>
</dbReference>
<sequence length="717" mass="83531">MNNYSLVLEYADNGTLKTYLDEHFNELEWNNKFDFALQLANAVLCLHECDIIHRDLHASNILVHQKRIKLADFGLSKKIAEASNNTVEIFGVIPYVDPRSFNNQNNQSQHYKLNKKSDIYSIGIIMWQISSGRKPFYDEAVNYDLSLALAIKGGKREEIIDGTPIEYSNIYTKCWEGEPDNRPDIQEIVSGLRAINSTGNNIFMNSMKEIHGILPAYDSNSSSKLTSDINNSLVIDNIVIMDFCNDTSVPDINDVAVDKLINAVIERHNVEIINDQFKQLIDQEIQEILEILRSNHYVDIDELRRIVGKNFEENFKQLIDQEILEILQLNHNVDYNKLMDIIIERHSGDIVIDEFKQFIDQEILQLNQYVDELIKWLIMNQVKASEDNYSLAQVYLAKCYDDSTGIEKNRYLTFKWFQKSVENESIIGKYYLGYCYEYGIGIENDVNKSFHWYSEAAKNENKAAQYNLARYYENGIFIEKDETKAFELYKRSAEHGYLDARYKIAYFYNNGIGTKVDKEKAFKLFCEVAEKGNEFAQNNLGILYERGEGIQKDLERAFFWYNKAANNGNEIAQYNLGIFYEYGVHIKKDEVKAFELYMKSAIQSYSNAQYKVAYCYDKGIGIYINKEEAFYWYNVAAKNGNEIAQYNLGMFYEHGISTKKDEIKAFELYKKSARQGYLNAQYKIAYSYDNGIGTNVNKEKAFFWHLNFIRNRLKKDI</sequence>
<proteinExistence type="inferred from homology"/>
<dbReference type="SMART" id="SM00671">
    <property type="entry name" value="SEL1"/>
    <property type="match status" value="9"/>
</dbReference>
<dbReference type="SUPFAM" id="SSF81901">
    <property type="entry name" value="HCP-like"/>
    <property type="match status" value="2"/>
</dbReference>
<dbReference type="Pfam" id="PF08238">
    <property type="entry name" value="Sel1"/>
    <property type="match status" value="9"/>
</dbReference>
<dbReference type="SUPFAM" id="SSF56112">
    <property type="entry name" value="Protein kinase-like (PK-like)"/>
    <property type="match status" value="1"/>
</dbReference>
<gene>
    <name evidence="4" type="ORF">RhiirA1_419769</name>
    <name evidence="3" type="ORF">RhiirA5_352692</name>
</gene>
<evidence type="ECO:0000313" key="6">
    <source>
        <dbReference type="Proteomes" id="UP000232722"/>
    </source>
</evidence>
<name>A0A2N0Q0U9_9GLOM</name>
<reference evidence="3 6" key="1">
    <citation type="submission" date="2016-04" db="EMBL/GenBank/DDBJ databases">
        <title>Genome analyses suggest a sexual origin of heterokaryosis in a supposedly ancient asexual fungus.</title>
        <authorList>
            <person name="Ropars J."/>
            <person name="Sedzielewska K."/>
            <person name="Noel J."/>
            <person name="Charron P."/>
            <person name="Farinelli L."/>
            <person name="Marton T."/>
            <person name="Kruger M."/>
            <person name="Pelin A."/>
            <person name="Brachmann A."/>
            <person name="Corradi N."/>
        </authorList>
    </citation>
    <scope>NUCLEOTIDE SEQUENCE [LARGE SCALE GENOMIC DNA]</scope>
    <source>
        <strain evidence="3 6">A5</strain>
    </source>
</reference>
<dbReference type="PANTHER" id="PTHR11102">
    <property type="entry name" value="SEL-1-LIKE PROTEIN"/>
    <property type="match status" value="1"/>
</dbReference>
<evidence type="ECO:0000259" key="2">
    <source>
        <dbReference type="PROSITE" id="PS50011"/>
    </source>
</evidence>
<dbReference type="VEuPathDB" id="FungiDB:RhiirFUN_009709"/>
<dbReference type="EMBL" id="LLXJ01000235">
    <property type="protein sequence ID" value="PKC12665.1"/>
    <property type="molecule type" value="Genomic_DNA"/>
</dbReference>
<dbReference type="Proteomes" id="UP000232722">
    <property type="component" value="Unassembled WGS sequence"/>
</dbReference>
<dbReference type="Proteomes" id="UP000232688">
    <property type="component" value="Unassembled WGS sequence"/>
</dbReference>
<dbReference type="InterPro" id="IPR011990">
    <property type="entry name" value="TPR-like_helical_dom_sf"/>
</dbReference>
<dbReference type="Gene3D" id="1.25.40.10">
    <property type="entry name" value="Tetratricopeptide repeat domain"/>
    <property type="match status" value="3"/>
</dbReference>
<dbReference type="InterPro" id="IPR050767">
    <property type="entry name" value="Sel1_AlgK"/>
</dbReference>
<dbReference type="Pfam" id="PF07714">
    <property type="entry name" value="PK_Tyr_Ser-Thr"/>
    <property type="match status" value="1"/>
</dbReference>
<dbReference type="GO" id="GO:0004672">
    <property type="term" value="F:protein kinase activity"/>
    <property type="evidence" value="ECO:0007669"/>
    <property type="project" value="InterPro"/>
</dbReference>
<dbReference type="PROSITE" id="PS50011">
    <property type="entry name" value="PROTEIN_KINASE_DOM"/>
    <property type="match status" value="1"/>
</dbReference>
<dbReference type="GO" id="GO:0005524">
    <property type="term" value="F:ATP binding"/>
    <property type="evidence" value="ECO:0007669"/>
    <property type="project" value="InterPro"/>
</dbReference>
<evidence type="ECO:0000313" key="3">
    <source>
        <dbReference type="EMBL" id="PKC12665.1"/>
    </source>
</evidence>
<organism evidence="3 6">
    <name type="scientific">Rhizophagus irregularis</name>
    <dbReference type="NCBI Taxonomy" id="588596"/>
    <lineage>
        <taxon>Eukaryota</taxon>
        <taxon>Fungi</taxon>
        <taxon>Fungi incertae sedis</taxon>
        <taxon>Mucoromycota</taxon>
        <taxon>Glomeromycotina</taxon>
        <taxon>Glomeromycetes</taxon>
        <taxon>Glomerales</taxon>
        <taxon>Glomeraceae</taxon>
        <taxon>Rhizophagus</taxon>
    </lineage>
</organism>
<dbReference type="InterPro" id="IPR000719">
    <property type="entry name" value="Prot_kinase_dom"/>
</dbReference>
<comment type="caution">
    <text evidence="3">The sequence shown here is derived from an EMBL/GenBank/DDBJ whole genome shotgun (WGS) entry which is preliminary data.</text>
</comment>
<dbReference type="VEuPathDB" id="FungiDB:RhiirA1_419769"/>
<evidence type="ECO:0000313" key="5">
    <source>
        <dbReference type="Proteomes" id="UP000232688"/>
    </source>
</evidence>
<reference evidence="4 5" key="4">
    <citation type="submission" date="2017-10" db="EMBL/GenBank/DDBJ databases">
        <title>Genome analyses suggest a sexual origin of heterokaryosis in a supposedly ancient asexual fungus.</title>
        <authorList>
            <person name="Corradi N."/>
            <person name="Sedzielewska K."/>
            <person name="Noel J."/>
            <person name="Charron P."/>
            <person name="Farinelli L."/>
            <person name="Marton T."/>
            <person name="Kruger M."/>
            <person name="Pelin A."/>
            <person name="Brachmann A."/>
            <person name="Corradi N."/>
        </authorList>
    </citation>
    <scope>NUCLEOTIDE SEQUENCE [LARGE SCALE GENOMIC DNA]</scope>
    <source>
        <strain evidence="4 5">A1</strain>
    </source>
</reference>
<evidence type="ECO:0000256" key="1">
    <source>
        <dbReference type="ARBA" id="ARBA00038101"/>
    </source>
</evidence>
<dbReference type="VEuPathDB" id="FungiDB:FUN_007029"/>
<dbReference type="PANTHER" id="PTHR11102:SF160">
    <property type="entry name" value="ERAD-ASSOCIATED E3 UBIQUITIN-PROTEIN LIGASE COMPONENT HRD3"/>
    <property type="match status" value="1"/>
</dbReference>
<reference evidence="4 5" key="3">
    <citation type="submission" date="2017-10" db="EMBL/GenBank/DDBJ databases">
        <title>Extensive intraspecific genome diversity in a model arbuscular mycorrhizal fungus.</title>
        <authorList>
            <person name="Chen E.C.H."/>
            <person name="Morin E."/>
            <person name="Baudet D."/>
            <person name="Noel J."/>
            <person name="Ndikumana S."/>
            <person name="Charron P."/>
            <person name="St-Onge C."/>
            <person name="Giorgi J."/>
            <person name="Grigoriev I.V."/>
            <person name="Roux C."/>
            <person name="Martin F.M."/>
            <person name="Corradi N."/>
        </authorList>
    </citation>
    <scope>NUCLEOTIDE SEQUENCE [LARGE SCALE GENOMIC DNA]</scope>
    <source>
        <strain evidence="4 5">A1</strain>
    </source>
</reference>
<dbReference type="PRINTS" id="PR00109">
    <property type="entry name" value="TYRKINASE"/>
</dbReference>
<accession>A0A2N0Q0U9</accession>
<dbReference type="Gene3D" id="1.10.510.10">
    <property type="entry name" value="Transferase(Phosphotransferase) domain 1"/>
    <property type="match status" value="1"/>
</dbReference>
<dbReference type="InterPro" id="IPR006597">
    <property type="entry name" value="Sel1-like"/>
</dbReference>
<dbReference type="EMBL" id="LLXH01000489">
    <property type="protein sequence ID" value="PKC66087.1"/>
    <property type="molecule type" value="Genomic_DNA"/>
</dbReference>
<protein>
    <submittedName>
        <fullName evidence="3">HCP-like protein</fullName>
    </submittedName>
</protein>
<comment type="similarity">
    <text evidence="1">Belongs to the sel-1 family.</text>
</comment>